<name>A0A060CFS1_9ACTN</name>
<dbReference type="InterPro" id="IPR029044">
    <property type="entry name" value="Nucleotide-diphossugar_trans"/>
</dbReference>
<dbReference type="AlphaFoldDB" id="A0A060CFS1"/>
<dbReference type="InterPro" id="IPR050834">
    <property type="entry name" value="Glycosyltransf_2"/>
</dbReference>
<dbReference type="InterPro" id="IPR001173">
    <property type="entry name" value="Glyco_trans_2-like"/>
</dbReference>
<dbReference type="SUPFAM" id="SSF53448">
    <property type="entry name" value="Nucleotide-diphospho-sugar transferases"/>
    <property type="match status" value="1"/>
</dbReference>
<evidence type="ECO:0000313" key="2">
    <source>
        <dbReference type="EMBL" id="AIA95498.1"/>
    </source>
</evidence>
<evidence type="ECO:0000259" key="1">
    <source>
        <dbReference type="Pfam" id="PF00535"/>
    </source>
</evidence>
<reference evidence="2" key="1">
    <citation type="journal article" date="2013" name="Environ. Microbiol.">
        <title>Seasonally variable intestinal metagenomes of the red palm weevil (Rhynchophorus ferrugineus).</title>
        <authorList>
            <person name="Jia S."/>
            <person name="Zhang X."/>
            <person name="Zhang G."/>
            <person name="Yin A."/>
            <person name="Zhang S."/>
            <person name="Li F."/>
            <person name="Wang L."/>
            <person name="Zhao D."/>
            <person name="Yun Q."/>
            <person name="Tala"/>
            <person name="Wang J."/>
            <person name="Sun G."/>
            <person name="Baabdullah M."/>
            <person name="Yu X."/>
            <person name="Hu S."/>
            <person name="Al-Mssallem I.S."/>
            <person name="Yu J."/>
        </authorList>
    </citation>
    <scope>NUCLEOTIDE SEQUENCE</scope>
</reference>
<feature type="non-terminal residue" evidence="2">
    <location>
        <position position="157"/>
    </location>
</feature>
<dbReference type="PANTHER" id="PTHR43685">
    <property type="entry name" value="GLYCOSYLTRANSFERASE"/>
    <property type="match status" value="1"/>
</dbReference>
<dbReference type="EMBL" id="KF128135">
    <property type="protein sequence ID" value="AIA95498.1"/>
    <property type="molecule type" value="Genomic_DNA"/>
</dbReference>
<sequence>MSAPSDDDAWAWAREERPAVEPSLDPARVVAVMVAHEAGEWFARTLVALGRLEPRPGRVIVVDTGSGDATTDLLDKALSEGLVDRVVTTEATTPFADAANLGWRDAGLGPHDWVWFLHDDCEPTRTTLAALLTEAARVPQPAAVVPALLRPRRRNRP</sequence>
<accession>A0A060CFS1</accession>
<proteinExistence type="predicted"/>
<dbReference type="Gene3D" id="3.90.550.10">
    <property type="entry name" value="Spore Coat Polysaccharide Biosynthesis Protein SpsA, Chain A"/>
    <property type="match status" value="1"/>
</dbReference>
<protein>
    <submittedName>
        <fullName evidence="2">CAZy families GT2 protein</fullName>
    </submittedName>
</protein>
<dbReference type="Pfam" id="PF00535">
    <property type="entry name" value="Glycos_transf_2"/>
    <property type="match status" value="1"/>
</dbReference>
<dbReference type="PANTHER" id="PTHR43685:SF3">
    <property type="entry name" value="SLR2126 PROTEIN"/>
    <property type="match status" value="1"/>
</dbReference>
<organism evidence="2">
    <name type="scientific">uncultured Propionibacterium sp</name>
    <dbReference type="NCBI Taxonomy" id="218066"/>
    <lineage>
        <taxon>Bacteria</taxon>
        <taxon>Bacillati</taxon>
        <taxon>Actinomycetota</taxon>
        <taxon>Actinomycetes</taxon>
        <taxon>Propionibacteriales</taxon>
        <taxon>Propionibacteriaceae</taxon>
        <taxon>Propionibacterium</taxon>
        <taxon>environmental samples</taxon>
    </lineage>
</organism>
<feature type="domain" description="Glycosyltransferase 2-like" evidence="1">
    <location>
        <begin position="32"/>
        <end position="137"/>
    </location>
</feature>